<evidence type="ECO:0000313" key="1">
    <source>
        <dbReference type="EMBL" id="CCI39925.1"/>
    </source>
</evidence>
<dbReference type="InParanoid" id="A0A024G0V1"/>
<keyword evidence="2" id="KW-1185">Reference proteome</keyword>
<reference evidence="1 2" key="1">
    <citation type="submission" date="2012-05" db="EMBL/GenBank/DDBJ databases">
        <title>Recombination and specialization in a pathogen metapopulation.</title>
        <authorList>
            <person name="Gardiner A."/>
            <person name="Kemen E."/>
            <person name="Schultz-Larsen T."/>
            <person name="MacLean D."/>
            <person name="Van Oosterhout C."/>
            <person name="Jones J.D.G."/>
        </authorList>
    </citation>
    <scope>NUCLEOTIDE SEQUENCE [LARGE SCALE GENOMIC DNA]</scope>
    <source>
        <strain evidence="1 2">Ac Nc2</strain>
    </source>
</reference>
<proteinExistence type="predicted"/>
<name>A0A024G0V1_9STRA</name>
<dbReference type="Proteomes" id="UP000053237">
    <property type="component" value="Unassembled WGS sequence"/>
</dbReference>
<protein>
    <submittedName>
        <fullName evidence="1">Uncharacterized protein</fullName>
    </submittedName>
</protein>
<dbReference type="EMBL" id="CAIX01000004">
    <property type="protein sequence ID" value="CCI39925.1"/>
    <property type="molecule type" value="Genomic_DNA"/>
</dbReference>
<dbReference type="AlphaFoldDB" id="A0A024G0V1"/>
<gene>
    <name evidence="1" type="ORF">BN9_007090</name>
</gene>
<accession>A0A024G0V1</accession>
<organism evidence="1 2">
    <name type="scientific">Albugo candida</name>
    <dbReference type="NCBI Taxonomy" id="65357"/>
    <lineage>
        <taxon>Eukaryota</taxon>
        <taxon>Sar</taxon>
        <taxon>Stramenopiles</taxon>
        <taxon>Oomycota</taxon>
        <taxon>Peronosporomycetes</taxon>
        <taxon>Albuginales</taxon>
        <taxon>Albuginaceae</taxon>
        <taxon>Albugo</taxon>
    </lineage>
</organism>
<sequence length="130" mass="14847">MVLTVYLLFGSIVPLELDHHVLDCMTYRMLVSQRIVRVFLSDVYLISIAHVYIIQRDNSAFFADCVETCLEYTASGCFSTTLHAAKTNHDHLSIEILAHKCDRSDVLLLSRLTSATDEEFAAPKRYFSRQ</sequence>
<comment type="caution">
    <text evidence="1">The sequence shown here is derived from an EMBL/GenBank/DDBJ whole genome shotgun (WGS) entry which is preliminary data.</text>
</comment>
<evidence type="ECO:0000313" key="2">
    <source>
        <dbReference type="Proteomes" id="UP000053237"/>
    </source>
</evidence>